<reference evidence="1 2" key="1">
    <citation type="submission" date="2017-11" db="EMBL/GenBank/DDBJ databases">
        <title>De novo assembly and phasing of dikaryotic genomes from two isolates of Puccinia coronata f. sp. avenae, the causal agent of oat crown rust.</title>
        <authorList>
            <person name="Miller M.E."/>
            <person name="Zhang Y."/>
            <person name="Omidvar V."/>
            <person name="Sperschneider J."/>
            <person name="Schwessinger B."/>
            <person name="Raley C."/>
            <person name="Palmer J.M."/>
            <person name="Garnica D."/>
            <person name="Upadhyaya N."/>
            <person name="Rathjen J."/>
            <person name="Taylor J.M."/>
            <person name="Park R.F."/>
            <person name="Dodds P.N."/>
            <person name="Hirsch C.D."/>
            <person name="Kianian S.F."/>
            <person name="Figueroa M."/>
        </authorList>
    </citation>
    <scope>NUCLEOTIDE SEQUENCE [LARGE SCALE GENOMIC DNA]</scope>
    <source>
        <strain evidence="1">12NC29</strain>
    </source>
</reference>
<organism evidence="1 2">
    <name type="scientific">Puccinia coronata f. sp. avenae</name>
    <dbReference type="NCBI Taxonomy" id="200324"/>
    <lineage>
        <taxon>Eukaryota</taxon>
        <taxon>Fungi</taxon>
        <taxon>Dikarya</taxon>
        <taxon>Basidiomycota</taxon>
        <taxon>Pucciniomycotina</taxon>
        <taxon>Pucciniomycetes</taxon>
        <taxon>Pucciniales</taxon>
        <taxon>Pucciniaceae</taxon>
        <taxon>Puccinia</taxon>
    </lineage>
</organism>
<gene>
    <name evidence="1" type="ORF">PCANC_26849</name>
</gene>
<sequence length="178" mass="19212">MFLVEFGLINDEMVMREIPRPQIGTKAHKERASRWSGLEADEPRKLGRGIKARFSAVRPSSNSTHTLASAAITRLGNSSAFPRVIPSAGTTVVAPHPHAAPCNPAACLLVAPPLSSTSGSERPLKESLAAEILGGNSVICFRLLSAGITVPENQDKISYIQWLVYVDTSTYKSRVQVF</sequence>
<dbReference type="EMBL" id="PGCJ01000467">
    <property type="protein sequence ID" value="PLW27881.1"/>
    <property type="molecule type" value="Genomic_DNA"/>
</dbReference>
<dbReference type="Proteomes" id="UP000235388">
    <property type="component" value="Unassembled WGS sequence"/>
</dbReference>
<proteinExistence type="predicted"/>
<evidence type="ECO:0000313" key="2">
    <source>
        <dbReference type="Proteomes" id="UP000235388"/>
    </source>
</evidence>
<dbReference type="AlphaFoldDB" id="A0A2N5TQX8"/>
<comment type="caution">
    <text evidence="1">The sequence shown here is derived from an EMBL/GenBank/DDBJ whole genome shotgun (WGS) entry which is preliminary data.</text>
</comment>
<protein>
    <submittedName>
        <fullName evidence="1">Uncharacterized protein</fullName>
    </submittedName>
</protein>
<evidence type="ECO:0000313" key="1">
    <source>
        <dbReference type="EMBL" id="PLW27881.1"/>
    </source>
</evidence>
<name>A0A2N5TQX8_9BASI</name>
<keyword evidence="2" id="KW-1185">Reference proteome</keyword>
<accession>A0A2N5TQX8</accession>